<dbReference type="AlphaFoldDB" id="A0A101LU49"/>
<organism evidence="1">
    <name type="scientific">Picea glauca</name>
    <name type="common">White spruce</name>
    <name type="synonym">Pinus glauca</name>
    <dbReference type="NCBI Taxonomy" id="3330"/>
    <lineage>
        <taxon>Eukaryota</taxon>
        <taxon>Viridiplantae</taxon>
        <taxon>Streptophyta</taxon>
        <taxon>Embryophyta</taxon>
        <taxon>Tracheophyta</taxon>
        <taxon>Spermatophyta</taxon>
        <taxon>Pinopsida</taxon>
        <taxon>Pinidae</taxon>
        <taxon>Conifers I</taxon>
        <taxon>Pinales</taxon>
        <taxon>Pinaceae</taxon>
        <taxon>Picea</taxon>
    </lineage>
</organism>
<protein>
    <submittedName>
        <fullName evidence="1">Uncharacterized protein</fullName>
    </submittedName>
</protein>
<dbReference type="EMBL" id="LKAM01000021">
    <property type="protein sequence ID" value="KUM45301.1"/>
    <property type="molecule type" value="Genomic_DNA"/>
</dbReference>
<reference evidence="1" key="1">
    <citation type="journal article" date="2015" name="Genome Biol. Evol.">
        <title>Organellar Genomes of White Spruce (Picea glauca): Assembly and Annotation.</title>
        <authorList>
            <person name="Jackman S.D."/>
            <person name="Warren R.L."/>
            <person name="Gibb E.A."/>
            <person name="Vandervalk B.P."/>
            <person name="Mohamadi H."/>
            <person name="Chu J."/>
            <person name="Raymond A."/>
            <person name="Pleasance S."/>
            <person name="Coope R."/>
            <person name="Wildung M.R."/>
            <person name="Ritland C.E."/>
            <person name="Bousquet J."/>
            <person name="Jones S.J."/>
            <person name="Bohlmann J."/>
            <person name="Birol I."/>
        </authorList>
    </citation>
    <scope>NUCLEOTIDE SEQUENCE [LARGE SCALE GENOMIC DNA]</scope>
    <source>
        <tissue evidence="1">Flushing bud</tissue>
    </source>
</reference>
<proteinExistence type="predicted"/>
<keyword evidence="1" id="KW-0496">Mitochondrion</keyword>
<geneLocation type="mitochondrion" evidence="1"/>
<gene>
    <name evidence="1" type="ORF">ABT39_MTgene3474</name>
</gene>
<evidence type="ECO:0000313" key="1">
    <source>
        <dbReference type="EMBL" id="KUM45301.1"/>
    </source>
</evidence>
<comment type="caution">
    <text evidence="1">The sequence shown here is derived from an EMBL/GenBank/DDBJ whole genome shotgun (WGS) entry which is preliminary data.</text>
</comment>
<name>A0A101LU49_PICGL</name>
<sequence>MPSVSRGAPVTPTHRLDTTRWRSLSYRFYYLCYFYSTICMRRLPENDRQLPTVFMWGPQFNPQPSLHERTEELT</sequence>
<accession>A0A101LU49</accession>